<organism evidence="1 2">
    <name type="scientific">Candidatus Methanogaster sp</name>
    <dbReference type="NCBI Taxonomy" id="3386292"/>
    <lineage>
        <taxon>Archaea</taxon>
        <taxon>Methanobacteriati</taxon>
        <taxon>Methanobacteriota</taxon>
        <taxon>Stenosarchaea group</taxon>
        <taxon>Methanomicrobia</taxon>
        <taxon>Methanosarcinales</taxon>
        <taxon>ANME-2 cluster</taxon>
        <taxon>Candidatus Methanogasteraceae</taxon>
        <taxon>Candidatus Methanogaster</taxon>
    </lineage>
</organism>
<proteinExistence type="predicted"/>
<reference evidence="1" key="1">
    <citation type="submission" date="2018-01" db="EMBL/GenBank/DDBJ databases">
        <authorList>
            <person name="Krukenberg V."/>
        </authorList>
    </citation>
    <scope>NUCLEOTIDE SEQUENCE</scope>
    <source>
        <strain evidence="1">E20ANME2</strain>
    </source>
</reference>
<gene>
    <name evidence="1" type="ORF">C4B59_13745</name>
</gene>
<name>A0AC61L013_9EURY</name>
<comment type="caution">
    <text evidence="1">The sequence shown here is derived from an EMBL/GenBank/DDBJ whole genome shotgun (WGS) entry which is preliminary data.</text>
</comment>
<accession>A0AC61L013</accession>
<dbReference type="Proteomes" id="UP000248329">
    <property type="component" value="Unassembled WGS sequence"/>
</dbReference>
<protein>
    <submittedName>
        <fullName evidence="1">Uncharacterized protein</fullName>
    </submittedName>
</protein>
<dbReference type="EMBL" id="PQXF01000040">
    <property type="protein sequence ID" value="PXF58204.1"/>
    <property type="molecule type" value="Genomic_DNA"/>
</dbReference>
<evidence type="ECO:0000313" key="1">
    <source>
        <dbReference type="EMBL" id="PXF58204.1"/>
    </source>
</evidence>
<evidence type="ECO:0000313" key="2">
    <source>
        <dbReference type="Proteomes" id="UP000248329"/>
    </source>
</evidence>
<sequence length="191" mass="21179">MNQNKNITTMVLTTLAVFIFVLFMHTFVSPMNNDGSIIPSTTGALTGIVIVYALFGSIFENPFRKLASILFGFPIAGLFVGILRYLKIDVTLSILSLLLATGIFISVVLFMRIDEKTGQRGRGLAYATDERGKILNYRSATVGFIALSVFLLAYLIKGYLEPGVFDTVLLLTLSGGWIALIVARQYYEWRM</sequence>